<comment type="caution">
    <text evidence="9">The sequence shown here is derived from an EMBL/GenBank/DDBJ whole genome shotgun (WGS) entry which is preliminary data.</text>
</comment>
<dbReference type="AlphaFoldDB" id="A0A9X2SSM3"/>
<sequence length="539" mass="59540">MKKYLLSVFILLFTVSLHSREVTAMQASEMAVRYIGNRTSLQVSVLDVIGVGNGKSGCYIVNLAPQGWVVVSGDDVVSPIIAYSCTGHLDCKRIPENMMFMLDSYVAEVNRIATKVTEMHPQWRSYSWLQTRSSGGEIEPLIKVNWNQSAPYNIYCPGRGGEHAVVGCVAVAMGQAMSVHRYPSRPQGSVSYTASNYGGLSIDFDAERAYNWDEIVAGSNNYDEVARLLFHTGMSVRMDYGVDGSGIPSTDVNRISNALKNHFSYPEGVRYIWRDRYTDDWEQLLINELNAGRALVYNAIDSKNSSGHSFNIDGYDGEGHFHVNWGWGGYGNGNFSIDNLRDAAMQMDYDVSHVVIAGIGAANQVLKSISLSNNHIEEGLPAGAVVGQVFVNNDLPEVPYTVRVSGVNGKSVPFVIEDDMLKTTEPLKADSPKQWDIEITVSDEVSGTVLTQGFKIMVDAWKSLEETTSVNFDRTTRIFTFVTKHNVSYTLTDEQGRKLQSGKLEPLPQLQIEAASLPAGKNVLILRCVDEIKSVQLIK</sequence>
<evidence type="ECO:0000256" key="7">
    <source>
        <dbReference type="SAM" id="SignalP"/>
    </source>
</evidence>
<dbReference type="RefSeq" id="WP_257931598.1">
    <property type="nucleotide sequence ID" value="NZ_JAMZED010000019.1"/>
</dbReference>
<reference evidence="9" key="1">
    <citation type="journal article" date="2022" name="Arch. Microbiol.">
        <title>Bacteroides muris sp. nov. isolated from the cecum of wild-derived house mice.</title>
        <authorList>
            <person name="Fokt H."/>
            <person name="Unni R."/>
            <person name="Repnik U."/>
            <person name="Schmitz R.A."/>
            <person name="Bramkamp M."/>
            <person name="Baines J.F."/>
            <person name="Unterweger D."/>
        </authorList>
    </citation>
    <scope>NUCLEOTIDE SEQUENCE</scope>
    <source>
        <strain evidence="9">KH365_2</strain>
    </source>
</reference>
<feature type="domain" description="Spi protease inhibitor" evidence="8">
    <location>
        <begin position="20"/>
        <end position="107"/>
    </location>
</feature>
<keyword evidence="10" id="KW-1185">Reference proteome</keyword>
<proteinExistence type="inferred from homology"/>
<evidence type="ECO:0000259" key="8">
    <source>
        <dbReference type="Pfam" id="PF13734"/>
    </source>
</evidence>
<reference evidence="9" key="2">
    <citation type="submission" date="2022-04" db="EMBL/GenBank/DDBJ databases">
        <authorList>
            <person name="Fokt H."/>
            <person name="Baines J."/>
        </authorList>
    </citation>
    <scope>NUCLEOTIDE SEQUENCE</scope>
    <source>
        <strain evidence="9">KH365_2</strain>
    </source>
</reference>
<dbReference type="Pfam" id="PF01640">
    <property type="entry name" value="Peptidase_C10"/>
    <property type="match status" value="1"/>
</dbReference>
<dbReference type="Proteomes" id="UP001143192">
    <property type="component" value="Unassembled WGS sequence"/>
</dbReference>
<accession>A0A9X2SSM3</accession>
<comment type="similarity">
    <text evidence="1">Belongs to the peptidase C10 family.</text>
</comment>
<dbReference type="InterPro" id="IPR038765">
    <property type="entry name" value="Papain-like_cys_pep_sf"/>
</dbReference>
<feature type="chain" id="PRO_5040964189" evidence="7">
    <location>
        <begin position="20"/>
        <end position="539"/>
    </location>
</feature>
<evidence type="ECO:0000313" key="10">
    <source>
        <dbReference type="Proteomes" id="UP001143192"/>
    </source>
</evidence>
<dbReference type="Pfam" id="PF13734">
    <property type="entry name" value="Inhibitor_I69"/>
    <property type="match status" value="1"/>
</dbReference>
<dbReference type="InterPro" id="IPR044934">
    <property type="entry name" value="Streptopain_sf"/>
</dbReference>
<keyword evidence="2" id="KW-0645">Protease</keyword>
<evidence type="ECO:0000256" key="1">
    <source>
        <dbReference type="ARBA" id="ARBA00009693"/>
    </source>
</evidence>
<evidence type="ECO:0000256" key="3">
    <source>
        <dbReference type="ARBA" id="ARBA00022729"/>
    </source>
</evidence>
<evidence type="ECO:0000256" key="4">
    <source>
        <dbReference type="ARBA" id="ARBA00022801"/>
    </source>
</evidence>
<evidence type="ECO:0000313" key="9">
    <source>
        <dbReference type="EMBL" id="MCR6504946.1"/>
    </source>
</evidence>
<keyword evidence="3 7" id="KW-0732">Signal</keyword>
<keyword evidence="4" id="KW-0378">Hydrolase</keyword>
<dbReference type="InterPro" id="IPR000200">
    <property type="entry name" value="Peptidase_C10"/>
</dbReference>
<dbReference type="GO" id="GO:0006508">
    <property type="term" value="P:proteolysis"/>
    <property type="evidence" value="ECO:0007669"/>
    <property type="project" value="UniProtKB-KW"/>
</dbReference>
<name>A0A9X2SSM3_9BACE</name>
<feature type="active site" description="Proton acceptor" evidence="6">
    <location>
        <position position="308"/>
    </location>
</feature>
<feature type="active site" description="Nucleophile" evidence="6">
    <location>
        <position position="168"/>
    </location>
</feature>
<organism evidence="9 10">
    <name type="scientific">Bacteroides muris</name>
    <name type="common">ex Fokt et al. 2023</name>
    <dbReference type="NCBI Taxonomy" id="2937417"/>
    <lineage>
        <taxon>Bacteria</taxon>
        <taxon>Pseudomonadati</taxon>
        <taxon>Bacteroidota</taxon>
        <taxon>Bacteroidia</taxon>
        <taxon>Bacteroidales</taxon>
        <taxon>Bacteroidaceae</taxon>
        <taxon>Bacteroides</taxon>
    </lineage>
</organism>
<dbReference type="EMBL" id="JAMZED010000019">
    <property type="protein sequence ID" value="MCR6504946.1"/>
    <property type="molecule type" value="Genomic_DNA"/>
</dbReference>
<dbReference type="GO" id="GO:0008234">
    <property type="term" value="F:cysteine-type peptidase activity"/>
    <property type="evidence" value="ECO:0007669"/>
    <property type="project" value="UniProtKB-KW"/>
</dbReference>
<evidence type="ECO:0000256" key="5">
    <source>
        <dbReference type="ARBA" id="ARBA00022807"/>
    </source>
</evidence>
<dbReference type="PRINTS" id="PR00797">
    <property type="entry name" value="STREPTOPAIN"/>
</dbReference>
<dbReference type="SUPFAM" id="SSF54001">
    <property type="entry name" value="Cysteine proteinases"/>
    <property type="match status" value="1"/>
</dbReference>
<evidence type="ECO:0000256" key="2">
    <source>
        <dbReference type="ARBA" id="ARBA00022670"/>
    </source>
</evidence>
<protein>
    <submittedName>
        <fullName evidence="9">C10 family peptidase</fullName>
    </submittedName>
</protein>
<gene>
    <name evidence="9" type="ORF">M1B79_09755</name>
</gene>
<dbReference type="InterPro" id="IPR025896">
    <property type="entry name" value="Spi_Prtas-inh"/>
</dbReference>
<feature type="signal peptide" evidence="7">
    <location>
        <begin position="1"/>
        <end position="19"/>
    </location>
</feature>
<dbReference type="Gene3D" id="3.90.70.50">
    <property type="entry name" value="Peptidase C10, streptopain"/>
    <property type="match status" value="1"/>
</dbReference>
<evidence type="ECO:0000256" key="6">
    <source>
        <dbReference type="PIRSR" id="PIRSR600200-1"/>
    </source>
</evidence>
<keyword evidence="5" id="KW-0788">Thiol protease</keyword>